<proteinExistence type="predicted"/>
<feature type="compositionally biased region" description="Polar residues" evidence="7">
    <location>
        <begin position="1015"/>
        <end position="1039"/>
    </location>
</feature>
<comment type="subcellular location">
    <subcellularLocation>
        <location evidence="1">Membrane</location>
        <topology evidence="1">Multi-pass membrane protein</topology>
    </subcellularLocation>
</comment>
<dbReference type="GO" id="GO:0005248">
    <property type="term" value="F:voltage-gated sodium channel activity"/>
    <property type="evidence" value="ECO:0007669"/>
    <property type="project" value="TreeGrafter"/>
</dbReference>
<evidence type="ECO:0000256" key="7">
    <source>
        <dbReference type="SAM" id="MobiDB-lite"/>
    </source>
</evidence>
<dbReference type="AlphaFoldDB" id="A0A2G8JV62"/>
<feature type="transmembrane region" description="Helical" evidence="8">
    <location>
        <begin position="653"/>
        <end position="671"/>
    </location>
</feature>
<dbReference type="InterPro" id="IPR027359">
    <property type="entry name" value="Volt_channel_dom_sf"/>
</dbReference>
<dbReference type="InterPro" id="IPR005821">
    <property type="entry name" value="Ion_trans_dom"/>
</dbReference>
<dbReference type="SUPFAM" id="SSF81324">
    <property type="entry name" value="Voltage-gated potassium channels"/>
    <property type="match status" value="1"/>
</dbReference>
<dbReference type="InterPro" id="IPR043203">
    <property type="entry name" value="VGCC_Ca_Na"/>
</dbReference>
<dbReference type="Pfam" id="PF00520">
    <property type="entry name" value="Ion_trans"/>
    <property type="match status" value="2"/>
</dbReference>
<feature type="compositionally biased region" description="Acidic residues" evidence="7">
    <location>
        <begin position="1064"/>
        <end position="1078"/>
    </location>
</feature>
<evidence type="ECO:0000256" key="4">
    <source>
        <dbReference type="ARBA" id="ARBA00022989"/>
    </source>
</evidence>
<dbReference type="GO" id="GO:0086010">
    <property type="term" value="P:membrane depolarization during action potential"/>
    <property type="evidence" value="ECO:0007669"/>
    <property type="project" value="TreeGrafter"/>
</dbReference>
<dbReference type="Gene3D" id="1.20.120.350">
    <property type="entry name" value="Voltage-gated potassium channels. Chain C"/>
    <property type="match status" value="1"/>
</dbReference>
<feature type="region of interest" description="Disordered" evidence="7">
    <location>
        <begin position="848"/>
        <end position="887"/>
    </location>
</feature>
<dbReference type="EMBL" id="MRZV01001219">
    <property type="protein sequence ID" value="PIK39623.1"/>
    <property type="molecule type" value="Genomic_DNA"/>
</dbReference>
<dbReference type="STRING" id="307972.A0A2G8JV62"/>
<dbReference type="GO" id="GO:0043005">
    <property type="term" value="C:neuron projection"/>
    <property type="evidence" value="ECO:0007669"/>
    <property type="project" value="TreeGrafter"/>
</dbReference>
<dbReference type="FunFam" id="1.20.120.350:FF:000007">
    <property type="entry name" value="Voltage-dependent T-type calcium channel subunit alpha"/>
    <property type="match status" value="1"/>
</dbReference>
<feature type="domain" description="Ion transport" evidence="9">
    <location>
        <begin position="614"/>
        <end position="844"/>
    </location>
</feature>
<evidence type="ECO:0000256" key="5">
    <source>
        <dbReference type="ARBA" id="ARBA00023136"/>
    </source>
</evidence>
<dbReference type="PANTHER" id="PTHR10037:SF230">
    <property type="entry name" value="CA[2+]-CHANNEL PROTEIN ALPHA[[1]] SUBUNIT T, ISOFORM F"/>
    <property type="match status" value="1"/>
</dbReference>
<evidence type="ECO:0000313" key="10">
    <source>
        <dbReference type="EMBL" id="PIK39623.1"/>
    </source>
</evidence>
<evidence type="ECO:0000256" key="6">
    <source>
        <dbReference type="ARBA" id="ARBA00023180"/>
    </source>
</evidence>
<feature type="region of interest" description="Disordered" evidence="7">
    <location>
        <begin position="556"/>
        <end position="587"/>
    </location>
</feature>
<feature type="region of interest" description="Disordered" evidence="7">
    <location>
        <begin position="329"/>
        <end position="371"/>
    </location>
</feature>
<keyword evidence="2 8" id="KW-0812">Transmembrane</keyword>
<dbReference type="InterPro" id="IPR005445">
    <property type="entry name" value="VDCC_T_a1"/>
</dbReference>
<dbReference type="GO" id="GO:0001518">
    <property type="term" value="C:voltage-gated sodium channel complex"/>
    <property type="evidence" value="ECO:0007669"/>
    <property type="project" value="TreeGrafter"/>
</dbReference>
<dbReference type="GO" id="GO:0008332">
    <property type="term" value="F:low voltage-gated calcium channel activity"/>
    <property type="evidence" value="ECO:0007669"/>
    <property type="project" value="TreeGrafter"/>
</dbReference>
<feature type="compositionally biased region" description="Polar residues" evidence="7">
    <location>
        <begin position="915"/>
        <end position="929"/>
    </location>
</feature>
<evidence type="ECO:0000256" key="8">
    <source>
        <dbReference type="SAM" id="Phobius"/>
    </source>
</evidence>
<dbReference type="OrthoDB" id="416585at2759"/>
<reference evidence="10 11" key="1">
    <citation type="journal article" date="2017" name="PLoS Biol.">
        <title>The sea cucumber genome provides insights into morphological evolution and visceral regeneration.</title>
        <authorList>
            <person name="Zhang X."/>
            <person name="Sun L."/>
            <person name="Yuan J."/>
            <person name="Sun Y."/>
            <person name="Gao Y."/>
            <person name="Zhang L."/>
            <person name="Li S."/>
            <person name="Dai H."/>
            <person name="Hamel J.F."/>
            <person name="Liu C."/>
            <person name="Yu Y."/>
            <person name="Liu S."/>
            <person name="Lin W."/>
            <person name="Guo K."/>
            <person name="Jin S."/>
            <person name="Xu P."/>
            <person name="Storey K.B."/>
            <person name="Huan P."/>
            <person name="Zhang T."/>
            <person name="Zhou Y."/>
            <person name="Zhang J."/>
            <person name="Lin C."/>
            <person name="Li X."/>
            <person name="Xing L."/>
            <person name="Huo D."/>
            <person name="Sun M."/>
            <person name="Wang L."/>
            <person name="Mercier A."/>
            <person name="Li F."/>
            <person name="Yang H."/>
            <person name="Xiang J."/>
        </authorList>
    </citation>
    <scope>NUCLEOTIDE SEQUENCE [LARGE SCALE GENOMIC DNA]</scope>
    <source>
        <strain evidence="10">Shaxun</strain>
        <tissue evidence="10">Muscle</tissue>
    </source>
</reference>
<feature type="transmembrane region" description="Helical" evidence="8">
    <location>
        <begin position="20"/>
        <end position="41"/>
    </location>
</feature>
<keyword evidence="3" id="KW-0677">Repeat</keyword>
<dbReference type="GO" id="GO:0070509">
    <property type="term" value="P:calcium ion import"/>
    <property type="evidence" value="ECO:0007669"/>
    <property type="project" value="TreeGrafter"/>
</dbReference>
<feature type="compositionally biased region" description="Basic and acidic residues" evidence="7">
    <location>
        <begin position="856"/>
        <end position="874"/>
    </location>
</feature>
<keyword evidence="5 8" id="KW-0472">Membrane</keyword>
<feature type="compositionally biased region" description="Polar residues" evidence="7">
    <location>
        <begin position="956"/>
        <end position="978"/>
    </location>
</feature>
<evidence type="ECO:0000313" key="11">
    <source>
        <dbReference type="Proteomes" id="UP000230750"/>
    </source>
</evidence>
<dbReference type="PANTHER" id="PTHR10037">
    <property type="entry name" value="VOLTAGE-GATED CATION CHANNEL CALCIUM AND SODIUM"/>
    <property type="match status" value="1"/>
</dbReference>
<feature type="transmembrane region" description="Helical" evidence="8">
    <location>
        <begin position="736"/>
        <end position="758"/>
    </location>
</feature>
<comment type="caution">
    <text evidence="10">The sequence shown here is derived from an EMBL/GenBank/DDBJ whole genome shotgun (WGS) entry which is preliminary data.</text>
</comment>
<feature type="compositionally biased region" description="Gly residues" evidence="7">
    <location>
        <begin position="350"/>
        <end position="361"/>
    </location>
</feature>
<dbReference type="Proteomes" id="UP000230750">
    <property type="component" value="Unassembled WGS sequence"/>
</dbReference>
<name>A0A2G8JV62_STIJA</name>
<feature type="transmembrane region" description="Helical" evidence="8">
    <location>
        <begin position="779"/>
        <end position="799"/>
    </location>
</feature>
<feature type="domain" description="Ion transport" evidence="9">
    <location>
        <begin position="7"/>
        <end position="159"/>
    </location>
</feature>
<protein>
    <submittedName>
        <fullName evidence="10">Putative voltage-dependent T-type calcium channel subunit alpha-1H-like</fullName>
    </submittedName>
</protein>
<feature type="compositionally biased region" description="Acidic residues" evidence="7">
    <location>
        <begin position="875"/>
        <end position="885"/>
    </location>
</feature>
<feature type="region of interest" description="Disordered" evidence="7">
    <location>
        <begin position="900"/>
        <end position="1078"/>
    </location>
</feature>
<dbReference type="FunFam" id="1.10.287.70:FF:000125">
    <property type="entry name" value="Voltage-dependent T-type calcium channel subunit alpha"/>
    <property type="match status" value="1"/>
</dbReference>
<feature type="compositionally biased region" description="Basic residues" evidence="7">
    <location>
        <begin position="329"/>
        <end position="339"/>
    </location>
</feature>
<gene>
    <name evidence="10" type="ORF">BSL78_23531</name>
</gene>
<dbReference type="PRINTS" id="PR01629">
    <property type="entry name" value="TVDCCALPHA1"/>
</dbReference>
<feature type="compositionally biased region" description="Acidic residues" evidence="7">
    <location>
        <begin position="558"/>
        <end position="578"/>
    </location>
</feature>
<keyword evidence="11" id="KW-1185">Reference proteome</keyword>
<accession>A0A2G8JV62</accession>
<feature type="compositionally biased region" description="Low complexity" evidence="7">
    <location>
        <begin position="994"/>
        <end position="1006"/>
    </location>
</feature>
<evidence type="ECO:0000256" key="3">
    <source>
        <dbReference type="ARBA" id="ARBA00022737"/>
    </source>
</evidence>
<feature type="transmembrane region" description="Helical" evidence="8">
    <location>
        <begin position="615"/>
        <end position="633"/>
    </location>
</feature>
<evidence type="ECO:0000256" key="2">
    <source>
        <dbReference type="ARBA" id="ARBA00022692"/>
    </source>
</evidence>
<feature type="transmembrane region" description="Helical" evidence="8">
    <location>
        <begin position="678"/>
        <end position="695"/>
    </location>
</feature>
<dbReference type="GO" id="GO:0005891">
    <property type="term" value="C:voltage-gated calcium channel complex"/>
    <property type="evidence" value="ECO:0007669"/>
    <property type="project" value="InterPro"/>
</dbReference>
<keyword evidence="6" id="KW-0325">Glycoprotein</keyword>
<keyword evidence="4 8" id="KW-1133">Transmembrane helix</keyword>
<feature type="transmembrane region" description="Helical" evidence="8">
    <location>
        <begin position="811"/>
        <end position="835"/>
    </location>
</feature>
<dbReference type="Gene3D" id="1.10.287.70">
    <property type="match status" value="2"/>
</dbReference>
<evidence type="ECO:0000256" key="1">
    <source>
        <dbReference type="ARBA" id="ARBA00004141"/>
    </source>
</evidence>
<organism evidence="10 11">
    <name type="scientific">Stichopus japonicus</name>
    <name type="common">Sea cucumber</name>
    <dbReference type="NCBI Taxonomy" id="307972"/>
    <lineage>
        <taxon>Eukaryota</taxon>
        <taxon>Metazoa</taxon>
        <taxon>Echinodermata</taxon>
        <taxon>Eleutherozoa</taxon>
        <taxon>Echinozoa</taxon>
        <taxon>Holothuroidea</taxon>
        <taxon>Aspidochirotacea</taxon>
        <taxon>Aspidochirotida</taxon>
        <taxon>Stichopodidae</taxon>
        <taxon>Apostichopus</taxon>
    </lineage>
</organism>
<evidence type="ECO:0000259" key="9">
    <source>
        <dbReference type="Pfam" id="PF00520"/>
    </source>
</evidence>
<sequence>MLMEGAGLRILVMLLLDTLPMLGNVLMLCFFVFFIFGIIGVQLWSGKLRQRCFLDLPDDQISSGNPNLTDFFKYSDPYDDFVCSFPDDSGMRKCYEDKPRYEVNGEECRGNTSYFNDSVCIDWNQYYTICKISDENPFLGSISFDNILYAWIAIFQCDSMVETSTVESSLTNLFPEQQVLPLPPTPPSDILPPTTPQTPFFLPTCGDKFRRMGGNPVPSARYPFTMDMDVLFSFNNHWCLFSYKFMPRCHSNPVFGDKAEESRLIAEQRRRFKSSSTLTSNSELGSCYDEILKYISHLMRKGKRRFRRWRKRMQSKRQGKVMPALTLRRRRRKKKKPRRTIPSLHVGNGSPRGGRAHGQGCGDDPSERHSGVLKHKSSNIVPNSESFHSISYCTEHLSKLNYPLYPECVHSKSSPHSHANCTLSIHRASSINYPPTTNSKDSTQNALLAKYNIEEGVKAGKLGRRWKELCTENHQNPPQLPAVTGDKGHKDTLVPLHQPLAQRLSAPPLTNPYPVLPPAGHSTHTSCPVHTPCPIHTPCPTHAPCLVHRPSCLRNRDEEDASDESSSSGEEEEDEDTSGADSDVEHRAGFRIRRRPIGIIHWSRMKTREIVESKYFMRGILASILINTLSMGIEFHGQPQELTDAIEVSNLIFSSIFALEMIMKVAAYGIFGYIKNGFNVFDGIIVIVSIIEVMQQGSGGLSVLRTFRLLRILKLVRFMPALRRQLLVMLRTMDNVATFFSLLALFIFIFSVLGMHLFGCQFCDEIEGERVCDRKNFDSLLWAIVTVFQILTQEDWNIVLYNGMSRTSPWAAVYFIALMTFGNYVLFNLLVAILVEGFSAEIDRQKEANLQQNGSHDVDMETGKGNRGEPSDEEKQVEEEEEAEDVLSIKSTQAGCHMLSQQPGQLRSPPVITHTAATPQGSPNISSSRLGRPPYKDANIYLDSDSHSVSSLSVSNTPPLSRSGSTRSARNPTSNFNHLTPYVVANGNDRHSTSSESRVSIPSSVSNGHIPDVESNGTESRRTSYISCNGGSMLSQQPSKVDLTDTPVTQEPVEGSSSTHTGDETFEDPDAIDEAGVL</sequence>